<gene>
    <name evidence="1" type="ORF">BCB93_005344</name>
</gene>
<dbReference type="AlphaFoldDB" id="A0AAI9BBT3"/>
<accession>A0AAI9BBT3</accession>
<dbReference type="EMBL" id="AASZRA010000098">
    <property type="protein sequence ID" value="EFI6955546.1"/>
    <property type="molecule type" value="Genomic_DNA"/>
</dbReference>
<sequence length="69" mass="7061">MATLKDSGVDTAAAATTSLILVRQVVGVGFMPAVGGCSGNGDLPCLFQRLNCPLNTLSTNTGQDNQFSD</sequence>
<reference evidence="1" key="1">
    <citation type="submission" date="2020-02" db="EMBL/GenBank/DDBJ databases">
        <authorList>
            <consortium name="GenomeTrakr network: Whole genome sequencing for foodborne pathogen traceback"/>
        </authorList>
    </citation>
    <scope>NUCLEOTIDE SEQUENCE</scope>
    <source>
        <strain evidence="1">CFSAN046653</strain>
    </source>
</reference>
<protein>
    <submittedName>
        <fullName evidence="1">Uncharacterized protein</fullName>
    </submittedName>
</protein>
<evidence type="ECO:0000313" key="2">
    <source>
        <dbReference type="Proteomes" id="UP000775646"/>
    </source>
</evidence>
<proteinExistence type="predicted"/>
<evidence type="ECO:0000313" key="1">
    <source>
        <dbReference type="EMBL" id="EFI6955546.1"/>
    </source>
</evidence>
<organism evidence="1 2">
    <name type="scientific">Escherichia coli</name>
    <dbReference type="NCBI Taxonomy" id="562"/>
    <lineage>
        <taxon>Bacteria</taxon>
        <taxon>Pseudomonadati</taxon>
        <taxon>Pseudomonadota</taxon>
        <taxon>Gammaproteobacteria</taxon>
        <taxon>Enterobacterales</taxon>
        <taxon>Enterobacteriaceae</taxon>
        <taxon>Escherichia</taxon>
    </lineage>
</organism>
<dbReference type="Proteomes" id="UP000775646">
    <property type="component" value="Unassembled WGS sequence"/>
</dbReference>
<comment type="caution">
    <text evidence="1">The sequence shown here is derived from an EMBL/GenBank/DDBJ whole genome shotgun (WGS) entry which is preliminary data.</text>
</comment>
<name>A0AAI9BBT3_ECOLX</name>
<dbReference type="RefSeq" id="WP_157839880.1">
    <property type="nucleotide sequence ID" value="NZ_BFKI01000087.1"/>
</dbReference>